<dbReference type="Proteomes" id="UP000280935">
    <property type="component" value="Unassembled WGS sequence"/>
</dbReference>
<protein>
    <submittedName>
        <fullName evidence="1">Uncharacterized protein</fullName>
    </submittedName>
</protein>
<evidence type="ECO:0000313" key="1">
    <source>
        <dbReference type="EMBL" id="RRD48443.1"/>
    </source>
</evidence>
<comment type="caution">
    <text evidence="1">The sequence shown here is derived from an EMBL/GenBank/DDBJ whole genome shotgun (WGS) entry which is preliminary data.</text>
</comment>
<gene>
    <name evidence="1" type="ORF">EII35_12905</name>
</gene>
<dbReference type="OrthoDB" id="3245799at2"/>
<reference evidence="1 2" key="1">
    <citation type="submission" date="2018-11" db="EMBL/GenBank/DDBJ databases">
        <title>Genomes From Bacteria Associated with the Canine Oral Cavity: a Test Case for Automated Genome-Based Taxonomic Assignment.</title>
        <authorList>
            <person name="Coil D.A."/>
            <person name="Jospin G."/>
            <person name="Darling A.E."/>
            <person name="Wallis C."/>
            <person name="Davis I.J."/>
            <person name="Harris S."/>
            <person name="Eisen J.A."/>
            <person name="Holcombe L.J."/>
            <person name="O'Flynn C."/>
        </authorList>
    </citation>
    <scope>NUCLEOTIDE SEQUENCE [LARGE SCALE GENOMIC DNA]</scope>
    <source>
        <strain evidence="1 2">OH2822_COT-296</strain>
    </source>
</reference>
<sequence length="625" mass="67663">MVEGVRGTPVDPDWDVTTAARHIAALGPDRVAEFISRTGSGLARFGEAGTRWFGSAQPGFGAFSLLNVHLVHDHDLPVPHDPAYLADWGVIAGSFTPVGHYRVPMARAQEKLASDLTWERLAPRVADHLDALLALRMPPTEEMIHVLTHATQGGHLDRATMVGLAFHGLFSATRPKERKLFSDSLADLDVTAAEIAPHQLRLMDVLTLMEPPVVNTFGPLMIRTVAPEHLVDVALPCLAVRTAKGQLLALDALLARGDLPADQALVEQVAALVTSRNAKVRATAAELLRRLGATVPGPAPVTVEVRGLWQASPPLWTAPRVERLSPNFPALGDLLTEIHDRCQLIDEPVERLLAMVVALARVDVEQVRRMMRSEAGRMTALPSLADWAMGTNRRLSWDEGTPLAARTRDLTLRLGELPCLLSTPTTVDLVVDFDDFAAALARYHEAGVAVGLGDLQLTLQRLAPGWDERDLAGLEDHDVPVLGTHRRDWRTVLGCVRAWLRKPVAAPAPVRDATGLWDWPSHDPAEPWLPTVAEFYAVIVEQFPLAGDLSHIGLDHCVDVANSRMMGQFARQVARSASPLGPAATTGLLGVQRPVPCPTAGADAALALREAWRRGLLHAGVADAE</sequence>
<dbReference type="EMBL" id="RQYT01000040">
    <property type="protein sequence ID" value="RRD48443.1"/>
    <property type="molecule type" value="Genomic_DNA"/>
</dbReference>
<dbReference type="RefSeq" id="WP_125228875.1">
    <property type="nucleotide sequence ID" value="NZ_RQYT01000040.1"/>
</dbReference>
<dbReference type="AlphaFoldDB" id="A0A3P1WVP2"/>
<evidence type="ECO:0000313" key="2">
    <source>
        <dbReference type="Proteomes" id="UP000280935"/>
    </source>
</evidence>
<name>A0A3P1WVP2_9ACTN</name>
<organism evidence="1 2">
    <name type="scientific">Arachnia propionica</name>
    <dbReference type="NCBI Taxonomy" id="1750"/>
    <lineage>
        <taxon>Bacteria</taxon>
        <taxon>Bacillati</taxon>
        <taxon>Actinomycetota</taxon>
        <taxon>Actinomycetes</taxon>
        <taxon>Propionibacteriales</taxon>
        <taxon>Propionibacteriaceae</taxon>
        <taxon>Arachnia</taxon>
    </lineage>
</organism>
<accession>A0A3P1WVP2</accession>
<proteinExistence type="predicted"/>